<evidence type="ECO:0000313" key="2">
    <source>
        <dbReference type="Proteomes" id="UP000768646"/>
    </source>
</evidence>
<evidence type="ECO:0000313" key="1">
    <source>
        <dbReference type="EMBL" id="KAG4304528.1"/>
    </source>
</evidence>
<dbReference type="Proteomes" id="UP000768646">
    <property type="component" value="Unassembled WGS sequence"/>
</dbReference>
<gene>
    <name evidence="1" type="ORF">PORY_001921</name>
</gene>
<name>A0ACB7CAE2_9ASCO</name>
<dbReference type="EMBL" id="JABTEG010000007">
    <property type="protein sequence ID" value="KAG4304528.1"/>
    <property type="molecule type" value="Genomic_DNA"/>
</dbReference>
<keyword evidence="2" id="KW-1185">Reference proteome</keyword>
<sequence>MYTKKLNQIKARLDISYLTDDLFMLSTVVLAFIGWITIIISSIVASFRAIYFPYYSWWIVVYQFFVIFCIISVVLSNSGDTYRIALVGCLSIVMSCELVICNALLYNSEASQPIIVSGYIFLSIINVIWILYFGSTNDSIFHSWTNSYISSKSCKDIQKQFVSGSILNKNAIVGNRDLNMSYSNDNQVSTYISHQPLSSLNTENNIIVSSEYPHKAKAIYSYNASPDDPREISFMKEEILEIGDISGKWWQARKKDGTIGIVPSNYLQLLTDG</sequence>
<proteinExistence type="predicted"/>
<reference evidence="1 2" key="1">
    <citation type="journal article" date="2021" name="Commun. Biol.">
        <title>Genomic insights into the host specific adaptation of the Pneumocystis genus.</title>
        <authorList>
            <person name="Cisse O.H."/>
            <person name="Ma L."/>
            <person name="Dekker J.P."/>
            <person name="Khil P.P."/>
            <person name="Youn J.-H."/>
            <person name="Brenchley J.M."/>
            <person name="Blair R."/>
            <person name="Pahar B."/>
            <person name="Chabe M."/>
            <person name="Van Rompay K.K.A."/>
            <person name="Keesler R."/>
            <person name="Sukura A."/>
            <person name="Hirsch V."/>
            <person name="Kutty G."/>
            <person name="Liu Y."/>
            <person name="Peng L."/>
            <person name="Chen J."/>
            <person name="Song J."/>
            <person name="Weissenbacher-Lang C."/>
            <person name="Xu J."/>
            <person name="Upham N.S."/>
            <person name="Stajich J.E."/>
            <person name="Cuomo C.A."/>
            <person name="Cushion M.T."/>
            <person name="Kovacs J.A."/>
        </authorList>
    </citation>
    <scope>NUCLEOTIDE SEQUENCE [LARGE SCALE GENOMIC DNA]</scope>
    <source>
        <strain evidence="1 2">RABM</strain>
    </source>
</reference>
<accession>A0ACB7CAE2</accession>
<protein>
    <submittedName>
        <fullName evidence="1">Uncharacterized protein</fullName>
    </submittedName>
</protein>
<organism evidence="1 2">
    <name type="scientific">Pneumocystis oryctolagi</name>
    <dbReference type="NCBI Taxonomy" id="42067"/>
    <lineage>
        <taxon>Eukaryota</taxon>
        <taxon>Fungi</taxon>
        <taxon>Dikarya</taxon>
        <taxon>Ascomycota</taxon>
        <taxon>Taphrinomycotina</taxon>
        <taxon>Pneumocystomycetes</taxon>
        <taxon>Pneumocystaceae</taxon>
        <taxon>Pneumocystis</taxon>
    </lineage>
</organism>
<comment type="caution">
    <text evidence="1">The sequence shown here is derived from an EMBL/GenBank/DDBJ whole genome shotgun (WGS) entry which is preliminary data.</text>
</comment>